<proteinExistence type="predicted"/>
<dbReference type="OrthoDB" id="5459009at2"/>
<dbReference type="KEGG" id="drt:Dret_0436"/>
<name>C8X0A8_DESRD</name>
<sequence length="121" mass="13505">MTEPHSLIGHLERTAQTIRDLEAKAQQALNSGDPDEYKSLLERKCETLEDLPQRLAPALNDLPQDQQSSVESQIAGFAQRAAQALELDSVFFMYALLYPETYQPGAPNDLEAFILTLRSSL</sequence>
<keyword evidence="2" id="KW-1185">Reference proteome</keyword>
<dbReference type="Proteomes" id="UP000001052">
    <property type="component" value="Chromosome"/>
</dbReference>
<reference evidence="2" key="1">
    <citation type="submission" date="2009-09" db="EMBL/GenBank/DDBJ databases">
        <title>The complete chromosome of Desulfohalobium retbaense DSM 5692.</title>
        <authorList>
            <consortium name="US DOE Joint Genome Institute (JGI-PGF)"/>
            <person name="Lucas S."/>
            <person name="Copeland A."/>
            <person name="Lapidus A."/>
            <person name="Glavina del Rio T."/>
            <person name="Dalin E."/>
            <person name="Tice H."/>
            <person name="Bruce D."/>
            <person name="Goodwin L."/>
            <person name="Pitluck S."/>
            <person name="Kyrpides N."/>
            <person name="Mavromatis K."/>
            <person name="Ivanova N."/>
            <person name="Mikhailova N."/>
            <person name="Munk A.C."/>
            <person name="Brettin T."/>
            <person name="Detter J.C."/>
            <person name="Han C."/>
            <person name="Tapia R."/>
            <person name="Larimer F."/>
            <person name="Land M."/>
            <person name="Hauser L."/>
            <person name="Markowitz V."/>
            <person name="Cheng J.-F."/>
            <person name="Hugenholtz P."/>
            <person name="Woyke T."/>
            <person name="Wu D."/>
            <person name="Spring S."/>
            <person name="Klenk H.-P."/>
            <person name="Eisen J.A."/>
        </authorList>
    </citation>
    <scope>NUCLEOTIDE SEQUENCE [LARGE SCALE GENOMIC DNA]</scope>
    <source>
        <strain evidence="2">DSM 5692</strain>
    </source>
</reference>
<evidence type="ECO:0000313" key="2">
    <source>
        <dbReference type="Proteomes" id="UP000001052"/>
    </source>
</evidence>
<organism evidence="1 2">
    <name type="scientific">Desulfohalobium retbaense (strain ATCC 49708 / DSM 5692 / JCM 16813 / HR100)</name>
    <dbReference type="NCBI Taxonomy" id="485915"/>
    <lineage>
        <taxon>Bacteria</taxon>
        <taxon>Pseudomonadati</taxon>
        <taxon>Thermodesulfobacteriota</taxon>
        <taxon>Desulfovibrionia</taxon>
        <taxon>Desulfovibrionales</taxon>
        <taxon>Desulfohalobiaceae</taxon>
        <taxon>Desulfohalobium</taxon>
    </lineage>
</organism>
<evidence type="ECO:0000313" key="1">
    <source>
        <dbReference type="EMBL" id="ACV67733.1"/>
    </source>
</evidence>
<protein>
    <submittedName>
        <fullName evidence="1">Uncharacterized protein</fullName>
    </submittedName>
</protein>
<reference evidence="1 2" key="2">
    <citation type="journal article" date="2010" name="Stand. Genomic Sci.">
        <title>Complete genome sequence of Desulfohalobium retbaense type strain (HR(100)).</title>
        <authorList>
            <person name="Spring S."/>
            <person name="Nolan M."/>
            <person name="Lapidus A."/>
            <person name="Glavina Del Rio T."/>
            <person name="Copeland A."/>
            <person name="Tice H."/>
            <person name="Cheng J.F."/>
            <person name="Lucas S."/>
            <person name="Land M."/>
            <person name="Chen F."/>
            <person name="Bruce D."/>
            <person name="Goodwin L."/>
            <person name="Pitluck S."/>
            <person name="Ivanova N."/>
            <person name="Mavromatis K."/>
            <person name="Mikhailova N."/>
            <person name="Pati A."/>
            <person name="Chen A."/>
            <person name="Palaniappan K."/>
            <person name="Hauser L."/>
            <person name="Chang Y.J."/>
            <person name="Jeffries C.D."/>
            <person name="Munk C."/>
            <person name="Kiss H."/>
            <person name="Chain P."/>
            <person name="Han C."/>
            <person name="Brettin T."/>
            <person name="Detter J.C."/>
            <person name="Schuler E."/>
            <person name="Goker M."/>
            <person name="Rohde M."/>
            <person name="Bristow J."/>
            <person name="Eisen J.A."/>
            <person name="Markowitz V."/>
            <person name="Hugenholtz P."/>
            <person name="Kyrpides N.C."/>
            <person name="Klenk H.P."/>
        </authorList>
    </citation>
    <scope>NUCLEOTIDE SEQUENCE [LARGE SCALE GENOMIC DNA]</scope>
    <source>
        <strain evidence="1 2">DSM 5692</strain>
    </source>
</reference>
<dbReference type="EMBL" id="CP001734">
    <property type="protein sequence ID" value="ACV67733.1"/>
    <property type="molecule type" value="Genomic_DNA"/>
</dbReference>
<accession>C8X0A8</accession>
<dbReference type="RefSeq" id="WP_015750891.1">
    <property type="nucleotide sequence ID" value="NC_013223.1"/>
</dbReference>
<gene>
    <name evidence="1" type="ordered locus">Dret_0436</name>
</gene>
<dbReference type="AlphaFoldDB" id="C8X0A8"/>
<dbReference type="eggNOG" id="ENOG5034414">
    <property type="taxonomic scope" value="Bacteria"/>
</dbReference>
<dbReference type="STRING" id="485915.Dret_0436"/>
<dbReference type="HOGENOM" id="CLU_154430_0_0_7"/>